<dbReference type="Gene3D" id="3.30.565.10">
    <property type="entry name" value="Histidine kinase-like ATPase, C-terminal domain"/>
    <property type="match status" value="1"/>
</dbReference>
<evidence type="ECO:0000256" key="5">
    <source>
        <dbReference type="PROSITE-ProRule" id="PRU00169"/>
    </source>
</evidence>
<dbReference type="Pfam" id="PF00072">
    <property type="entry name" value="Response_reg"/>
    <property type="match status" value="1"/>
</dbReference>
<dbReference type="InterPro" id="IPR004358">
    <property type="entry name" value="Sig_transdc_His_kin-like_C"/>
</dbReference>
<dbReference type="SMART" id="SM00387">
    <property type="entry name" value="HATPase_c"/>
    <property type="match status" value="1"/>
</dbReference>
<dbReference type="InterPro" id="IPR001789">
    <property type="entry name" value="Sig_transdc_resp-reg_receiver"/>
</dbReference>
<dbReference type="SUPFAM" id="SSF55874">
    <property type="entry name" value="ATPase domain of HSP90 chaperone/DNA topoisomerase II/histidine kinase"/>
    <property type="match status" value="1"/>
</dbReference>
<dbReference type="EC" id="2.7.13.3" evidence="2"/>
<evidence type="ECO:0000259" key="7">
    <source>
        <dbReference type="PROSITE" id="PS50109"/>
    </source>
</evidence>
<dbReference type="CDD" id="cd16922">
    <property type="entry name" value="HATPase_EvgS-ArcB-TorS-like"/>
    <property type="match status" value="1"/>
</dbReference>
<evidence type="ECO:0000256" key="6">
    <source>
        <dbReference type="SAM" id="MobiDB-lite"/>
    </source>
</evidence>
<gene>
    <name evidence="9" type="ORF">Q2T52_01720</name>
</gene>
<name>A0ABT8SS08_9HYPH</name>
<protein>
    <recommendedName>
        <fullName evidence="2">histidine kinase</fullName>
        <ecNumber evidence="2">2.7.13.3</ecNumber>
    </recommendedName>
</protein>
<dbReference type="CDD" id="cd00082">
    <property type="entry name" value="HisKA"/>
    <property type="match status" value="1"/>
</dbReference>
<dbReference type="InterPro" id="IPR036890">
    <property type="entry name" value="HATPase_C_sf"/>
</dbReference>
<feature type="domain" description="Histidine kinase" evidence="7">
    <location>
        <begin position="206"/>
        <end position="421"/>
    </location>
</feature>
<feature type="domain" description="Response regulatory" evidence="8">
    <location>
        <begin position="574"/>
        <end position="693"/>
    </location>
</feature>
<dbReference type="EMBL" id="JAUKWQ010000001">
    <property type="protein sequence ID" value="MDO1580803.1"/>
    <property type="molecule type" value="Genomic_DNA"/>
</dbReference>
<keyword evidence="9" id="KW-0547">Nucleotide-binding</keyword>
<dbReference type="SUPFAM" id="SSF47384">
    <property type="entry name" value="Homodimeric domain of signal transducing histidine kinase"/>
    <property type="match status" value="1"/>
</dbReference>
<keyword evidence="3 5" id="KW-0597">Phosphoprotein</keyword>
<dbReference type="SMART" id="SM00388">
    <property type="entry name" value="HisKA"/>
    <property type="match status" value="1"/>
</dbReference>
<dbReference type="PANTHER" id="PTHR45339">
    <property type="entry name" value="HYBRID SIGNAL TRANSDUCTION HISTIDINE KINASE J"/>
    <property type="match status" value="1"/>
</dbReference>
<dbReference type="InterPro" id="IPR003594">
    <property type="entry name" value="HATPase_dom"/>
</dbReference>
<comment type="caution">
    <text evidence="9">The sequence shown here is derived from an EMBL/GenBank/DDBJ whole genome shotgun (WGS) entry which is preliminary data.</text>
</comment>
<dbReference type="CDD" id="cd00156">
    <property type="entry name" value="REC"/>
    <property type="match status" value="1"/>
</dbReference>
<dbReference type="RefSeq" id="WP_302074952.1">
    <property type="nucleotide sequence ID" value="NZ_JAUKWQ010000001.1"/>
</dbReference>
<dbReference type="Gene3D" id="1.10.287.130">
    <property type="match status" value="1"/>
</dbReference>
<reference evidence="9" key="1">
    <citation type="journal article" date="2015" name="Int. J. Syst. Evol. Microbiol.">
        <title>Rhizobium oryzicola sp. nov., potential plant-growth-promoting endophytic bacteria isolated from rice roots.</title>
        <authorList>
            <person name="Zhang X.X."/>
            <person name="Gao J.S."/>
            <person name="Cao Y.H."/>
            <person name="Sheirdil R.A."/>
            <person name="Wang X.C."/>
            <person name="Zhang L."/>
        </authorList>
    </citation>
    <scope>NUCLEOTIDE SEQUENCE</scope>
    <source>
        <strain evidence="9">05753</strain>
    </source>
</reference>
<dbReference type="Pfam" id="PF00512">
    <property type="entry name" value="HisKA"/>
    <property type="match status" value="1"/>
</dbReference>
<evidence type="ECO:0000256" key="1">
    <source>
        <dbReference type="ARBA" id="ARBA00000085"/>
    </source>
</evidence>
<dbReference type="InterPro" id="IPR011006">
    <property type="entry name" value="CheY-like_superfamily"/>
</dbReference>
<evidence type="ECO:0000256" key="2">
    <source>
        <dbReference type="ARBA" id="ARBA00012438"/>
    </source>
</evidence>
<keyword evidence="10" id="KW-1185">Reference proteome</keyword>
<feature type="region of interest" description="Disordered" evidence="6">
    <location>
        <begin position="18"/>
        <end position="37"/>
    </location>
</feature>
<dbReference type="InterPro" id="IPR036097">
    <property type="entry name" value="HisK_dim/P_sf"/>
</dbReference>
<dbReference type="Pfam" id="PF02518">
    <property type="entry name" value="HATPase_c"/>
    <property type="match status" value="1"/>
</dbReference>
<reference evidence="9" key="2">
    <citation type="submission" date="2023-07" db="EMBL/GenBank/DDBJ databases">
        <authorList>
            <person name="Sun H."/>
        </authorList>
    </citation>
    <scope>NUCLEOTIDE SEQUENCE</scope>
    <source>
        <strain evidence="9">05753</strain>
    </source>
</reference>
<keyword evidence="9" id="KW-0067">ATP-binding</keyword>
<dbReference type="Proteomes" id="UP001169006">
    <property type="component" value="Unassembled WGS sequence"/>
</dbReference>
<evidence type="ECO:0000313" key="10">
    <source>
        <dbReference type="Proteomes" id="UP001169006"/>
    </source>
</evidence>
<organism evidence="9 10">
    <name type="scientific">Rhizobium oryzicola</name>
    <dbReference type="NCBI Taxonomy" id="1232668"/>
    <lineage>
        <taxon>Bacteria</taxon>
        <taxon>Pseudomonadati</taxon>
        <taxon>Pseudomonadota</taxon>
        <taxon>Alphaproteobacteria</taxon>
        <taxon>Hyphomicrobiales</taxon>
        <taxon>Rhizobiaceae</taxon>
        <taxon>Rhizobium/Agrobacterium group</taxon>
        <taxon>Rhizobium</taxon>
    </lineage>
</organism>
<evidence type="ECO:0000256" key="4">
    <source>
        <dbReference type="ARBA" id="ARBA00023012"/>
    </source>
</evidence>
<dbReference type="PROSITE" id="PS50110">
    <property type="entry name" value="RESPONSE_REGULATORY"/>
    <property type="match status" value="1"/>
</dbReference>
<dbReference type="Gene3D" id="3.40.50.2300">
    <property type="match status" value="1"/>
</dbReference>
<dbReference type="PROSITE" id="PS50109">
    <property type="entry name" value="HIS_KIN"/>
    <property type="match status" value="1"/>
</dbReference>
<dbReference type="InterPro" id="IPR005467">
    <property type="entry name" value="His_kinase_dom"/>
</dbReference>
<evidence type="ECO:0000259" key="8">
    <source>
        <dbReference type="PROSITE" id="PS50110"/>
    </source>
</evidence>
<dbReference type="PRINTS" id="PR00344">
    <property type="entry name" value="BCTRLSENSOR"/>
</dbReference>
<evidence type="ECO:0000256" key="3">
    <source>
        <dbReference type="ARBA" id="ARBA00022553"/>
    </source>
</evidence>
<dbReference type="PANTHER" id="PTHR45339:SF1">
    <property type="entry name" value="HYBRID SIGNAL TRANSDUCTION HISTIDINE KINASE J"/>
    <property type="match status" value="1"/>
</dbReference>
<dbReference type="InterPro" id="IPR003661">
    <property type="entry name" value="HisK_dim/P_dom"/>
</dbReference>
<evidence type="ECO:0000313" key="9">
    <source>
        <dbReference type="EMBL" id="MDO1580803.1"/>
    </source>
</evidence>
<feature type="modified residue" description="4-aspartylphosphate" evidence="5">
    <location>
        <position position="623"/>
    </location>
</feature>
<dbReference type="SMART" id="SM00448">
    <property type="entry name" value="REC"/>
    <property type="match status" value="1"/>
</dbReference>
<comment type="catalytic activity">
    <reaction evidence="1">
        <text>ATP + protein L-histidine = ADP + protein N-phospho-L-histidine.</text>
        <dbReference type="EC" id="2.7.13.3"/>
    </reaction>
</comment>
<keyword evidence="4" id="KW-0902">Two-component regulatory system</keyword>
<dbReference type="SUPFAM" id="SSF52172">
    <property type="entry name" value="CheY-like"/>
    <property type="match status" value="1"/>
</dbReference>
<sequence length="703" mass="76165">MRDLADLQNLLKAAFGDPQKAEGDVRASETGLPRGEGEVVTLPLPAVDFAARAGLSAAQSSDHSSFEESAQPTRSGAGLQALLDAQDLFGVPALVRTLDGLLLVANRSFQKLTGYTDEQPIELEELGISLRAAPSFEPYDVEVSTRTGFRILAWQDARLVSPSGGESLFFSIARDVSDERDTAHLREEARLRAERVAASKSRQVATVVHELRTPLNGILGMSHLLWQTSLTLEQKNYIGGIRQAGSALAQLVDDLLDYATMEAGRFRLNSRAESLRQLLESVVEMLAPRAHEKGIEIGATVSSEVPSLMDFDPARLRQVLFNVIGNAVKFTAKGGVLIRVAVEGDDLVISVRDTGPGMSEVAQRKIFEEFEQAGGAEDRSGGTGLGLSISARILKEFKGSLTVMSEIDKGSIFTIRFPAARAEDGKESSDRMLLLRSSRVLFVAPIGPAASATIATIETLGGRCRHVRTAEEAERALAQAGRQGSGFTDMIVDHRTAGLVESHMATDLRRILLVSPEERGSQPWDSYDAWLIRPLREQSLVDVLRGRLGGFANRRTEQTAEASLPVDDATQGFSVLLAEDDPVSAMMVGAILRRAGYEVRHVSDMDGLQQARNDRRPDLIISDIHMPGGDLTDFLPAFETDKNELQAGAPPLLVLSGETDGRIQAKILAHGVKQVLQKPVDPQVLLQEVRSALSASQGFRRSS</sequence>
<accession>A0ABT8SS08</accession>
<proteinExistence type="predicted"/>
<dbReference type="GO" id="GO:0005524">
    <property type="term" value="F:ATP binding"/>
    <property type="evidence" value="ECO:0007669"/>
    <property type="project" value="UniProtKB-KW"/>
</dbReference>